<feature type="region of interest" description="Disordered" evidence="1">
    <location>
        <begin position="142"/>
        <end position="162"/>
    </location>
</feature>
<comment type="caution">
    <text evidence="2">The sequence shown here is derived from an EMBL/GenBank/DDBJ whole genome shotgun (WGS) entry which is preliminary data.</text>
</comment>
<dbReference type="AlphaFoldDB" id="A0AAV7NH71"/>
<name>A0AAV7NH71_PLEWA</name>
<keyword evidence="3" id="KW-1185">Reference proteome</keyword>
<protein>
    <submittedName>
        <fullName evidence="2">Uncharacterized protein</fullName>
    </submittedName>
</protein>
<dbReference type="Proteomes" id="UP001066276">
    <property type="component" value="Chromosome 8"/>
</dbReference>
<evidence type="ECO:0000256" key="1">
    <source>
        <dbReference type="SAM" id="MobiDB-lite"/>
    </source>
</evidence>
<dbReference type="EMBL" id="JANPWB010000012">
    <property type="protein sequence ID" value="KAJ1115392.1"/>
    <property type="molecule type" value="Genomic_DNA"/>
</dbReference>
<reference evidence="2" key="1">
    <citation type="journal article" date="2022" name="bioRxiv">
        <title>Sequencing and chromosome-scale assembly of the giantPleurodeles waltlgenome.</title>
        <authorList>
            <person name="Brown T."/>
            <person name="Elewa A."/>
            <person name="Iarovenko S."/>
            <person name="Subramanian E."/>
            <person name="Araus A.J."/>
            <person name="Petzold A."/>
            <person name="Susuki M."/>
            <person name="Suzuki K.-i.T."/>
            <person name="Hayashi T."/>
            <person name="Toyoda A."/>
            <person name="Oliveira C."/>
            <person name="Osipova E."/>
            <person name="Leigh N.D."/>
            <person name="Simon A."/>
            <person name="Yun M.H."/>
        </authorList>
    </citation>
    <scope>NUCLEOTIDE SEQUENCE</scope>
    <source>
        <strain evidence="2">20211129_DDA</strain>
        <tissue evidence="2">Liver</tissue>
    </source>
</reference>
<sequence>MLRLDEAAVKSGAWLCVSGWPTDKRRRSPALCLAACTLRAGRLGEARAAGQRLRAGRCRGATGQLDAPAIGRLPSVRYGAGVTKGSWRFQSTRLAKHSDKSTMQVPKSVARVASLGLSGPRKVKPAEKGAYSYKCGYPNRATNTANASGSEAHRQGPTVPEKMEMAVTRAPKAEQKLAAQDLEEADLLRRSKDAGSTQLKYSG</sequence>
<evidence type="ECO:0000313" key="2">
    <source>
        <dbReference type="EMBL" id="KAJ1115392.1"/>
    </source>
</evidence>
<accession>A0AAV7NH71</accession>
<gene>
    <name evidence="2" type="ORF">NDU88_003616</name>
</gene>
<evidence type="ECO:0000313" key="3">
    <source>
        <dbReference type="Proteomes" id="UP001066276"/>
    </source>
</evidence>
<proteinExistence type="predicted"/>
<organism evidence="2 3">
    <name type="scientific">Pleurodeles waltl</name>
    <name type="common">Iberian ribbed newt</name>
    <dbReference type="NCBI Taxonomy" id="8319"/>
    <lineage>
        <taxon>Eukaryota</taxon>
        <taxon>Metazoa</taxon>
        <taxon>Chordata</taxon>
        <taxon>Craniata</taxon>
        <taxon>Vertebrata</taxon>
        <taxon>Euteleostomi</taxon>
        <taxon>Amphibia</taxon>
        <taxon>Batrachia</taxon>
        <taxon>Caudata</taxon>
        <taxon>Salamandroidea</taxon>
        <taxon>Salamandridae</taxon>
        <taxon>Pleurodelinae</taxon>
        <taxon>Pleurodeles</taxon>
    </lineage>
</organism>